<keyword evidence="1" id="KW-0812">Transmembrane</keyword>
<protein>
    <submittedName>
        <fullName evidence="2">Uncharacterized protein</fullName>
    </submittedName>
</protein>
<gene>
    <name evidence="2" type="ORF">NDU88_002790</name>
</gene>
<accession>A0AAV7Q7R2</accession>
<reference evidence="2" key="1">
    <citation type="journal article" date="2022" name="bioRxiv">
        <title>Sequencing and chromosome-scale assembly of the giantPleurodeles waltlgenome.</title>
        <authorList>
            <person name="Brown T."/>
            <person name="Elewa A."/>
            <person name="Iarovenko S."/>
            <person name="Subramanian E."/>
            <person name="Araus A.J."/>
            <person name="Petzold A."/>
            <person name="Susuki M."/>
            <person name="Suzuki K.-i.T."/>
            <person name="Hayashi T."/>
            <person name="Toyoda A."/>
            <person name="Oliveira C."/>
            <person name="Osipova E."/>
            <person name="Leigh N.D."/>
            <person name="Simon A."/>
            <person name="Yun M.H."/>
        </authorList>
    </citation>
    <scope>NUCLEOTIDE SEQUENCE</scope>
    <source>
        <strain evidence="2">20211129_DDA</strain>
        <tissue evidence="2">Liver</tissue>
    </source>
</reference>
<keyword evidence="1" id="KW-1133">Transmembrane helix</keyword>
<sequence length="79" mass="8971">GVSGREQQLELLSRSQVHTLPVTGCILTFLCGFASLPEVRRTSTLKKIYWKKCSGVPTGRRNYSTLMTIMEIPLRENWS</sequence>
<evidence type="ECO:0000313" key="3">
    <source>
        <dbReference type="Proteomes" id="UP001066276"/>
    </source>
</evidence>
<dbReference type="Proteomes" id="UP001066276">
    <property type="component" value="Chromosome 6"/>
</dbReference>
<organism evidence="2 3">
    <name type="scientific">Pleurodeles waltl</name>
    <name type="common">Iberian ribbed newt</name>
    <dbReference type="NCBI Taxonomy" id="8319"/>
    <lineage>
        <taxon>Eukaryota</taxon>
        <taxon>Metazoa</taxon>
        <taxon>Chordata</taxon>
        <taxon>Craniata</taxon>
        <taxon>Vertebrata</taxon>
        <taxon>Euteleostomi</taxon>
        <taxon>Amphibia</taxon>
        <taxon>Batrachia</taxon>
        <taxon>Caudata</taxon>
        <taxon>Salamandroidea</taxon>
        <taxon>Salamandridae</taxon>
        <taxon>Pleurodelinae</taxon>
        <taxon>Pleurodeles</taxon>
    </lineage>
</organism>
<dbReference type="AlphaFoldDB" id="A0AAV7Q7R2"/>
<feature type="non-terminal residue" evidence="2">
    <location>
        <position position="1"/>
    </location>
</feature>
<evidence type="ECO:0000313" key="2">
    <source>
        <dbReference type="EMBL" id="KAJ1136373.1"/>
    </source>
</evidence>
<dbReference type="EMBL" id="JANPWB010000010">
    <property type="protein sequence ID" value="KAJ1136373.1"/>
    <property type="molecule type" value="Genomic_DNA"/>
</dbReference>
<evidence type="ECO:0000256" key="1">
    <source>
        <dbReference type="SAM" id="Phobius"/>
    </source>
</evidence>
<name>A0AAV7Q7R2_PLEWA</name>
<feature type="non-terminal residue" evidence="2">
    <location>
        <position position="79"/>
    </location>
</feature>
<feature type="transmembrane region" description="Helical" evidence="1">
    <location>
        <begin position="20"/>
        <end position="39"/>
    </location>
</feature>
<keyword evidence="1" id="KW-0472">Membrane</keyword>
<keyword evidence="3" id="KW-1185">Reference proteome</keyword>
<proteinExistence type="predicted"/>
<comment type="caution">
    <text evidence="2">The sequence shown here is derived from an EMBL/GenBank/DDBJ whole genome shotgun (WGS) entry which is preliminary data.</text>
</comment>